<evidence type="ECO:0000313" key="9">
    <source>
        <dbReference type="Proteomes" id="UP000009080"/>
    </source>
</evidence>
<dbReference type="InterPro" id="IPR036942">
    <property type="entry name" value="Beta-barrel_TonB_sf"/>
</dbReference>
<evidence type="ECO:0000313" key="8">
    <source>
        <dbReference type="EMBL" id="ACR13748.1"/>
    </source>
</evidence>
<dbReference type="InterPro" id="IPR037066">
    <property type="entry name" value="Plug_dom_sf"/>
</dbReference>
<dbReference type="OrthoDB" id="8727862at2"/>
<dbReference type="STRING" id="377629.TERTU_4170"/>
<dbReference type="RefSeq" id="WP_015819863.1">
    <property type="nucleotide sequence ID" value="NC_012997.1"/>
</dbReference>
<evidence type="ECO:0000256" key="3">
    <source>
        <dbReference type="ARBA" id="ARBA00023237"/>
    </source>
</evidence>
<dbReference type="Pfam" id="PF07715">
    <property type="entry name" value="Plug"/>
    <property type="match status" value="1"/>
</dbReference>
<dbReference type="Gene3D" id="2.170.130.10">
    <property type="entry name" value="TonB-dependent receptor, plug domain"/>
    <property type="match status" value="1"/>
</dbReference>
<dbReference type="InterPro" id="IPR000531">
    <property type="entry name" value="Beta-barrel_TonB"/>
</dbReference>
<proteinExistence type="inferred from homology"/>
<keyword evidence="5" id="KW-0732">Signal</keyword>
<dbReference type="eggNOG" id="COG4206">
    <property type="taxonomic scope" value="Bacteria"/>
</dbReference>
<comment type="similarity">
    <text evidence="4">Belongs to the TonB-dependent receptor family.</text>
</comment>
<dbReference type="EMBL" id="CP001614">
    <property type="protein sequence ID" value="ACR13748.1"/>
    <property type="molecule type" value="Genomic_DNA"/>
</dbReference>
<dbReference type="SUPFAM" id="SSF56935">
    <property type="entry name" value="Porins"/>
    <property type="match status" value="1"/>
</dbReference>
<evidence type="ECO:0000256" key="5">
    <source>
        <dbReference type="SAM" id="SignalP"/>
    </source>
</evidence>
<keyword evidence="8" id="KW-0675">Receptor</keyword>
<keyword evidence="4" id="KW-0798">TonB box</keyword>
<keyword evidence="3" id="KW-0998">Cell outer membrane</keyword>
<gene>
    <name evidence="8" type="ordered locus">TERTU_4170</name>
</gene>
<dbReference type="AlphaFoldDB" id="C5BUK9"/>
<accession>C5BUK9</accession>
<evidence type="ECO:0000256" key="1">
    <source>
        <dbReference type="ARBA" id="ARBA00004442"/>
    </source>
</evidence>
<feature type="domain" description="TonB-dependent receptor-like beta-barrel" evidence="6">
    <location>
        <begin position="470"/>
        <end position="769"/>
    </location>
</feature>
<dbReference type="eggNOG" id="COG1629">
    <property type="taxonomic scope" value="Bacteria"/>
</dbReference>
<dbReference type="InterPro" id="IPR010104">
    <property type="entry name" value="TonB_rcpt_bac"/>
</dbReference>
<dbReference type="Proteomes" id="UP000009080">
    <property type="component" value="Chromosome"/>
</dbReference>
<dbReference type="InterPro" id="IPR012910">
    <property type="entry name" value="Plug_dom"/>
</dbReference>
<keyword evidence="2 4" id="KW-0472">Membrane</keyword>
<evidence type="ECO:0000259" key="6">
    <source>
        <dbReference type="Pfam" id="PF00593"/>
    </source>
</evidence>
<feature type="signal peptide" evidence="5">
    <location>
        <begin position="1"/>
        <end position="25"/>
    </location>
</feature>
<dbReference type="KEGG" id="ttu:TERTU_4170"/>
<dbReference type="NCBIfam" id="TIGR01782">
    <property type="entry name" value="TonB-Xanth-Caul"/>
    <property type="match status" value="1"/>
</dbReference>
<protein>
    <submittedName>
        <fullName evidence="8">TonB-dependent receptor</fullName>
    </submittedName>
</protein>
<dbReference type="Gene3D" id="2.40.170.20">
    <property type="entry name" value="TonB-dependent receptor, beta-barrel domain"/>
    <property type="match status" value="2"/>
</dbReference>
<dbReference type="PANTHER" id="PTHR40980:SF3">
    <property type="entry name" value="TONB-DEPENDENT RECEPTOR-LIKE BETA-BARREL DOMAIN-CONTAINING PROTEIN"/>
    <property type="match status" value="1"/>
</dbReference>
<evidence type="ECO:0000256" key="4">
    <source>
        <dbReference type="RuleBase" id="RU003357"/>
    </source>
</evidence>
<comment type="subcellular location">
    <subcellularLocation>
        <location evidence="1 4">Cell outer membrane</location>
    </subcellularLocation>
</comment>
<organism evidence="8 9">
    <name type="scientific">Teredinibacter turnerae (strain ATCC 39867 / T7901)</name>
    <dbReference type="NCBI Taxonomy" id="377629"/>
    <lineage>
        <taxon>Bacteria</taxon>
        <taxon>Pseudomonadati</taxon>
        <taxon>Pseudomonadota</taxon>
        <taxon>Gammaproteobacteria</taxon>
        <taxon>Cellvibrionales</taxon>
        <taxon>Cellvibrionaceae</taxon>
        <taxon>Teredinibacter</taxon>
    </lineage>
</organism>
<keyword evidence="9" id="KW-1185">Reference proteome</keyword>
<feature type="domain" description="TonB-dependent receptor plug" evidence="7">
    <location>
        <begin position="49"/>
        <end position="164"/>
    </location>
</feature>
<evidence type="ECO:0000256" key="2">
    <source>
        <dbReference type="ARBA" id="ARBA00023136"/>
    </source>
</evidence>
<reference evidence="8 9" key="1">
    <citation type="journal article" date="2009" name="PLoS ONE">
        <title>The complete genome of Teredinibacter turnerae T7901: an intracellular endosymbiont of marine wood-boring bivalves (shipworms).</title>
        <authorList>
            <person name="Yang J.C."/>
            <person name="Madupu R."/>
            <person name="Durkin A.S."/>
            <person name="Ekborg N.A."/>
            <person name="Pedamallu C.S."/>
            <person name="Hostetler J.B."/>
            <person name="Radune D."/>
            <person name="Toms B.S."/>
            <person name="Henrissat B."/>
            <person name="Coutinho P.M."/>
            <person name="Schwarz S."/>
            <person name="Field L."/>
            <person name="Trindade-Silva A.E."/>
            <person name="Soares C.A.G."/>
            <person name="Elshahawi S."/>
            <person name="Hanora A."/>
            <person name="Schmidt E.W."/>
            <person name="Haygood M.G."/>
            <person name="Posfai J."/>
            <person name="Benner J."/>
            <person name="Madinger C."/>
            <person name="Nove J."/>
            <person name="Anton B."/>
            <person name="Chaudhary K."/>
            <person name="Foster J."/>
            <person name="Holman A."/>
            <person name="Kumar S."/>
            <person name="Lessard P.A."/>
            <person name="Luyten Y.A."/>
            <person name="Slatko B."/>
            <person name="Wood N."/>
            <person name="Wu B."/>
            <person name="Teplitski M."/>
            <person name="Mougous J.D."/>
            <person name="Ward N."/>
            <person name="Eisen J.A."/>
            <person name="Badger J.H."/>
            <person name="Distel D.L."/>
        </authorList>
    </citation>
    <scope>NUCLEOTIDE SEQUENCE [LARGE SCALE GENOMIC DNA]</scope>
    <source>
        <strain evidence="9">ATCC 39867 / T7901</strain>
    </source>
</reference>
<name>C5BUK9_TERTT</name>
<evidence type="ECO:0000259" key="7">
    <source>
        <dbReference type="Pfam" id="PF07715"/>
    </source>
</evidence>
<feature type="chain" id="PRO_5002947165" evidence="5">
    <location>
        <begin position="26"/>
        <end position="1063"/>
    </location>
</feature>
<dbReference type="Pfam" id="PF00593">
    <property type="entry name" value="TonB_dep_Rec_b-barrel"/>
    <property type="match status" value="1"/>
</dbReference>
<sequence length="1063" mass="117012">MFMRSKLSTAIVGVLAASATMPTFAQNENIEEVLVTGIRASLEQAMDIKRSSAGVVDAISAEDIGKFPDTNLAESLQRITGVSIDRVNGEGSQITVRGFGAEFNMVTLNGRTMPAGFTYGGGSGAGGTFGGATRAFDFANLASESVAGVQVYKTGRATVASGGIGATVNINTTRPLDKEGLSYTIAGKAVHDTSVRIGDDFTPELSGLMSWSDGTFGVSAAASYQERDYGSAGAAANNWNIAQWDHESPPLYGFAPNAVINNEPEDGQLFARPNDFRWAYSDKERERTNAQLTLQWAPTDSIETTLDYVYAENHLWEHRGEWSQWLANGNSITRVDFDDSAVATPILIQETHSPSNKDVGYEQQLREQTNKLDSVGFNIEWQANDSLKLALDVHDSSMENMPTGPGDAGEIAISIGTPVSAAYTYDFSGDLPVASFVLEDSNTPGTPGVLDEKDAGSAQGRVFYAAQTMDITQVQFDGSFDFGNGAIDFGIDHTKTEMVQQASTRQVSLGNWNVSYPGEFADGTFSTFNFADQYDDYDMDGSFTSGIRANDMVDLCRQTEALYGVNGTQEKQDWVCAIDPNFTQDNRVEETVTGLFLQLTLEGELADMPFHILAGLRYEETDLTSTALLRRPLYRVWQGNNDFQITEYAPGDKVPIAIDHQYNNMMPSFDFDIELLDNLVGRFSFSNTIARANYGNLYAGASNFQQTDPTGYRGAQPSANRNNPELMPLDSKNLDLSFEWYYNEGSYASVGLFEKRVNNFIGTGQAVETHYGMVDASAVGGENSRMNAVYANLAGLGYDDPDANQLFAAAVCATYDTDYMAGYSSAEITQLQAECSNPDNFVPNNLEEFTPVDANGNDVLDDNGNPVVANWLTWVESKYDVNGLMTDSEHPRYSADPEAQWQTSYPINNKEARIYGSEWAVQHFFGESGFGIQANYTTVNGDVSFDDLALPSEQQFALLGLSDTMNIVGIYEKYGFQMRIAYNWRDSFLRQTNQGGSNNPVYVDEYAQWDMNASYDIMEGLSVFFEGLNLTGENVRWYQRSEHMTYFLEELSPRYQLGVRYSF</sequence>
<dbReference type="PANTHER" id="PTHR40980">
    <property type="entry name" value="PLUG DOMAIN-CONTAINING PROTEIN"/>
    <property type="match status" value="1"/>
</dbReference>
<dbReference type="GO" id="GO:0009279">
    <property type="term" value="C:cell outer membrane"/>
    <property type="evidence" value="ECO:0007669"/>
    <property type="project" value="UniProtKB-SubCell"/>
</dbReference>
<dbReference type="HOGENOM" id="CLU_006935_2_0_6"/>